<evidence type="ECO:0000256" key="3">
    <source>
        <dbReference type="ARBA" id="ARBA00022723"/>
    </source>
</evidence>
<organism evidence="9 10">
    <name type="scientific">Arsenicibacter rosenii</name>
    <dbReference type="NCBI Taxonomy" id="1750698"/>
    <lineage>
        <taxon>Bacteria</taxon>
        <taxon>Pseudomonadati</taxon>
        <taxon>Bacteroidota</taxon>
        <taxon>Cytophagia</taxon>
        <taxon>Cytophagales</taxon>
        <taxon>Spirosomataceae</taxon>
        <taxon>Arsenicibacter</taxon>
    </lineage>
</organism>
<dbReference type="InterPro" id="IPR021782">
    <property type="entry name" value="DUF3347"/>
</dbReference>
<dbReference type="GO" id="GO:0009055">
    <property type="term" value="F:electron transfer activity"/>
    <property type="evidence" value="ECO:0007669"/>
    <property type="project" value="InterPro"/>
</dbReference>
<evidence type="ECO:0000256" key="6">
    <source>
        <dbReference type="ARBA" id="ARBA00023004"/>
    </source>
</evidence>
<evidence type="ECO:0000259" key="8">
    <source>
        <dbReference type="PROSITE" id="PS51007"/>
    </source>
</evidence>
<dbReference type="InterPro" id="IPR004852">
    <property type="entry name" value="Di-haem_cyt_c_peroxidsae"/>
</dbReference>
<dbReference type="Gene3D" id="1.10.760.10">
    <property type="entry name" value="Cytochrome c-like domain"/>
    <property type="match status" value="2"/>
</dbReference>
<evidence type="ECO:0000256" key="2">
    <source>
        <dbReference type="ARBA" id="ARBA00022617"/>
    </source>
</evidence>
<gene>
    <name evidence="9" type="ORF">BLX24_12790</name>
</gene>
<comment type="caution">
    <text evidence="9">The sequence shown here is derived from an EMBL/GenBank/DDBJ whole genome shotgun (WGS) entry which is preliminary data.</text>
</comment>
<dbReference type="InterPro" id="IPR009056">
    <property type="entry name" value="Cyt_c-like_dom"/>
</dbReference>
<evidence type="ECO:0000256" key="4">
    <source>
        <dbReference type="ARBA" id="ARBA00022729"/>
    </source>
</evidence>
<comment type="subcellular location">
    <subcellularLocation>
        <location evidence="1">Cell envelope</location>
    </subcellularLocation>
</comment>
<dbReference type="EMBL" id="MORL01000005">
    <property type="protein sequence ID" value="OIN59078.1"/>
    <property type="molecule type" value="Genomic_DNA"/>
</dbReference>
<dbReference type="Pfam" id="PF03150">
    <property type="entry name" value="CCP_MauG"/>
    <property type="match status" value="1"/>
</dbReference>
<proteinExistence type="predicted"/>
<dbReference type="GO" id="GO:0030313">
    <property type="term" value="C:cell envelope"/>
    <property type="evidence" value="ECO:0007669"/>
    <property type="project" value="UniProtKB-SubCell"/>
</dbReference>
<evidence type="ECO:0000256" key="5">
    <source>
        <dbReference type="ARBA" id="ARBA00023002"/>
    </source>
</evidence>
<keyword evidence="10" id="KW-1185">Reference proteome</keyword>
<accession>A0A1S2VMR4</accession>
<dbReference type="PANTHER" id="PTHR30600:SF10">
    <property type="entry name" value="BLL6722 PROTEIN"/>
    <property type="match status" value="1"/>
</dbReference>
<evidence type="ECO:0000256" key="1">
    <source>
        <dbReference type="ARBA" id="ARBA00004196"/>
    </source>
</evidence>
<dbReference type="InterPro" id="IPR036909">
    <property type="entry name" value="Cyt_c-like_dom_sf"/>
</dbReference>
<reference evidence="9 10" key="1">
    <citation type="submission" date="2016-10" db="EMBL/GenBank/DDBJ databases">
        <title>Arsenicibacter rosenii gen. nov., sp. nov., an efficient arsenic-methylating bacterium isolated from an arsenic-contaminated paddy soil.</title>
        <authorList>
            <person name="Huang K."/>
        </authorList>
    </citation>
    <scope>NUCLEOTIDE SEQUENCE [LARGE SCALE GENOMIC DNA]</scope>
    <source>
        <strain evidence="9 10">SM-1</strain>
    </source>
</reference>
<dbReference type="OrthoDB" id="920805at2"/>
<evidence type="ECO:0000313" key="9">
    <source>
        <dbReference type="EMBL" id="OIN59078.1"/>
    </source>
</evidence>
<evidence type="ECO:0000256" key="7">
    <source>
        <dbReference type="PROSITE-ProRule" id="PRU00433"/>
    </source>
</evidence>
<dbReference type="AlphaFoldDB" id="A0A1S2VMR4"/>
<dbReference type="GO" id="GO:0004130">
    <property type="term" value="F:cytochrome-c peroxidase activity"/>
    <property type="evidence" value="ECO:0007669"/>
    <property type="project" value="TreeGrafter"/>
</dbReference>
<dbReference type="GO" id="GO:0020037">
    <property type="term" value="F:heme binding"/>
    <property type="evidence" value="ECO:0007669"/>
    <property type="project" value="InterPro"/>
</dbReference>
<dbReference type="Proteomes" id="UP000181790">
    <property type="component" value="Unassembled WGS sequence"/>
</dbReference>
<dbReference type="Pfam" id="PF11827">
    <property type="entry name" value="DUF3347"/>
    <property type="match status" value="1"/>
</dbReference>
<dbReference type="InterPro" id="IPR051395">
    <property type="entry name" value="Cytochrome_c_Peroxidase/MauG"/>
</dbReference>
<protein>
    <recommendedName>
        <fullName evidence="8">Cytochrome c domain-containing protein</fullName>
    </recommendedName>
</protein>
<sequence>MTMTSKIGIVLCCFGLLLLSFCKKSAPALFEKPANFPAPTYKFAENPLTADGVALGKMLFYDALLSKDNTISCGSCHQLSAGFTQHGHALSHGINDLLTKRNSMPLFNLAWSTDFGWDGGVHHLDLFPLVPLQNPSEMDETLADVLEKLRKTNQYPPLFARAFGSPEINTERFLKALSQFMLTMVSADSRYDKAMRYEGVTLTDTEKEGLTLVQQKCGNCHSGELFTDNKFRNNGLKRELNTDEGRYDITLLNEDRFRFKVPGLRNLAATAPYMHDGRLETLEAVLDHYSNGVEDSPTLDPLLKQNGRLGIALTADEKQKILAFLQTLNDDTFLKNNRFAEFDAPEKPQKSQYANTDWSKVDLTLTSPALKASFDKVMNYYWESLNGLMAEDGARVKQSALRMLNILKNFDRSQLTEQQKAFYELVYEDLGFDAEHLGETGLIAHQRDHFGDLSKNLYRLVKAFHLNKKPLYYHFCPKAVYNQGGYWMTETADSKGNPFFGKHDEACGTISHVVLE</sequence>
<keyword evidence="4" id="KW-0732">Signal</keyword>
<keyword evidence="6 7" id="KW-0408">Iron</keyword>
<keyword evidence="3 7" id="KW-0479">Metal-binding</keyword>
<evidence type="ECO:0000313" key="10">
    <source>
        <dbReference type="Proteomes" id="UP000181790"/>
    </source>
</evidence>
<keyword evidence="5" id="KW-0560">Oxidoreductase</keyword>
<dbReference type="SUPFAM" id="SSF46626">
    <property type="entry name" value="Cytochrome c"/>
    <property type="match status" value="2"/>
</dbReference>
<dbReference type="PROSITE" id="PS51007">
    <property type="entry name" value="CYTC"/>
    <property type="match status" value="1"/>
</dbReference>
<keyword evidence="2 7" id="KW-0349">Heme</keyword>
<dbReference type="PANTHER" id="PTHR30600">
    <property type="entry name" value="CYTOCHROME C PEROXIDASE-RELATED"/>
    <property type="match status" value="1"/>
</dbReference>
<dbReference type="GO" id="GO:0046872">
    <property type="term" value="F:metal ion binding"/>
    <property type="evidence" value="ECO:0007669"/>
    <property type="project" value="UniProtKB-KW"/>
</dbReference>
<feature type="domain" description="Cytochrome c" evidence="8">
    <location>
        <begin position="204"/>
        <end position="329"/>
    </location>
</feature>
<name>A0A1S2VMR4_9BACT</name>